<comment type="caution">
    <text evidence="1">The sequence shown here is derived from an EMBL/GenBank/DDBJ whole genome shotgun (WGS) entry which is preliminary data.</text>
</comment>
<dbReference type="Proteomes" id="UP000005801">
    <property type="component" value="Unassembled WGS sequence"/>
</dbReference>
<dbReference type="OrthoDB" id="5522655at2"/>
<dbReference type="EMBL" id="ABCS01000115">
    <property type="protein sequence ID" value="EDM74790.1"/>
    <property type="molecule type" value="Genomic_DNA"/>
</dbReference>
<proteinExistence type="predicted"/>
<protein>
    <submittedName>
        <fullName evidence="1">Uncharacterized protein</fullName>
    </submittedName>
</protein>
<reference evidence="1 2" key="1">
    <citation type="submission" date="2007-06" db="EMBL/GenBank/DDBJ databases">
        <authorList>
            <person name="Shimkets L."/>
            <person name="Ferriera S."/>
            <person name="Johnson J."/>
            <person name="Kravitz S."/>
            <person name="Beeson K."/>
            <person name="Sutton G."/>
            <person name="Rogers Y.-H."/>
            <person name="Friedman R."/>
            <person name="Frazier M."/>
            <person name="Venter J.C."/>
        </authorList>
    </citation>
    <scope>NUCLEOTIDE SEQUENCE [LARGE SCALE GENOMIC DNA]</scope>
    <source>
        <strain evidence="1 2">SIR-1</strain>
    </source>
</reference>
<dbReference type="RefSeq" id="WP_006976055.1">
    <property type="nucleotide sequence ID" value="NZ_ABCS01000115.1"/>
</dbReference>
<dbReference type="AlphaFoldDB" id="A6GH68"/>
<organism evidence="1 2">
    <name type="scientific">Plesiocystis pacifica SIR-1</name>
    <dbReference type="NCBI Taxonomy" id="391625"/>
    <lineage>
        <taxon>Bacteria</taxon>
        <taxon>Pseudomonadati</taxon>
        <taxon>Myxococcota</taxon>
        <taxon>Polyangia</taxon>
        <taxon>Nannocystales</taxon>
        <taxon>Nannocystaceae</taxon>
        <taxon>Plesiocystis</taxon>
    </lineage>
</organism>
<gene>
    <name evidence="1" type="ORF">PPSIR1_11045</name>
</gene>
<name>A6GH68_9BACT</name>
<evidence type="ECO:0000313" key="1">
    <source>
        <dbReference type="EMBL" id="EDM74790.1"/>
    </source>
</evidence>
<evidence type="ECO:0000313" key="2">
    <source>
        <dbReference type="Proteomes" id="UP000005801"/>
    </source>
</evidence>
<sequence length="95" mass="10227">MTTLLRPHTSTLLRLIVELKGAGMATNLVFLEVIGERDPRTLVAELEELEELGLVAFAAASEQWTPTFAGLTVGLSLPAYDPAEVLLDDDDECAA</sequence>
<keyword evidence="2" id="KW-1185">Reference proteome</keyword>
<accession>A6GH68</accession>